<keyword evidence="5" id="KW-0687">Ribonucleoprotein</keyword>
<keyword evidence="2" id="KW-0699">rRNA-binding</keyword>
<evidence type="ECO:0000313" key="7">
    <source>
        <dbReference type="EMBL" id="GFH51106.1"/>
    </source>
</evidence>
<evidence type="ECO:0000256" key="1">
    <source>
        <dbReference type="ARBA" id="ARBA00008563"/>
    </source>
</evidence>
<dbReference type="EMBL" id="BLLK01000045">
    <property type="protein sequence ID" value="GFH51106.1"/>
    <property type="molecule type" value="Genomic_DNA"/>
</dbReference>
<evidence type="ECO:0000256" key="5">
    <source>
        <dbReference type="ARBA" id="ARBA00023274"/>
    </source>
</evidence>
<dbReference type="GO" id="GO:0006412">
    <property type="term" value="P:translation"/>
    <property type="evidence" value="ECO:0007669"/>
    <property type="project" value="InterPro"/>
</dbReference>
<dbReference type="NCBIfam" id="TIGR00061">
    <property type="entry name" value="L21"/>
    <property type="match status" value="1"/>
</dbReference>
<dbReference type="PROSITE" id="PS01169">
    <property type="entry name" value="RIBOSOMAL_L21"/>
    <property type="match status" value="1"/>
</dbReference>
<dbReference type="InterPro" id="IPR018258">
    <property type="entry name" value="Ribosomal_bL21_CS"/>
</dbReference>
<dbReference type="GO" id="GO:0005762">
    <property type="term" value="C:mitochondrial large ribosomal subunit"/>
    <property type="evidence" value="ECO:0007669"/>
    <property type="project" value="TreeGrafter"/>
</dbReference>
<dbReference type="Proteomes" id="UP001054902">
    <property type="component" value="Unassembled WGS sequence"/>
</dbReference>
<dbReference type="SUPFAM" id="SSF141091">
    <property type="entry name" value="L21p-like"/>
    <property type="match status" value="1"/>
</dbReference>
<comment type="similarity">
    <text evidence="1">Belongs to the bacterial ribosomal protein bL21 family.</text>
</comment>
<dbReference type="InterPro" id="IPR001787">
    <property type="entry name" value="Ribosomal_bL21"/>
</dbReference>
<dbReference type="GO" id="GO:0019843">
    <property type="term" value="F:rRNA binding"/>
    <property type="evidence" value="ECO:0007669"/>
    <property type="project" value="UniProtKB-KW"/>
</dbReference>
<dbReference type="GO" id="GO:0003735">
    <property type="term" value="F:structural constituent of ribosome"/>
    <property type="evidence" value="ECO:0007669"/>
    <property type="project" value="InterPro"/>
</dbReference>
<protein>
    <recommendedName>
        <fullName evidence="6">Large ribosomal subunit protein bL21m</fullName>
    </recommendedName>
</protein>
<gene>
    <name evidence="7" type="ORF">CTEN210_07582</name>
</gene>
<dbReference type="InterPro" id="IPR036164">
    <property type="entry name" value="bL21-like_sf"/>
</dbReference>
<keyword evidence="4" id="KW-0689">Ribosomal protein</keyword>
<evidence type="ECO:0000313" key="8">
    <source>
        <dbReference type="Proteomes" id="UP001054902"/>
    </source>
</evidence>
<keyword evidence="3" id="KW-0694">RNA-binding</keyword>
<reference evidence="7 8" key="1">
    <citation type="journal article" date="2021" name="Sci. Rep.">
        <title>The genome of the diatom Chaetoceros tenuissimus carries an ancient integrated fragment of an extant virus.</title>
        <authorList>
            <person name="Hongo Y."/>
            <person name="Kimura K."/>
            <person name="Takaki Y."/>
            <person name="Yoshida Y."/>
            <person name="Baba S."/>
            <person name="Kobayashi G."/>
            <person name="Nagasaki K."/>
            <person name="Hano T."/>
            <person name="Tomaru Y."/>
        </authorList>
    </citation>
    <scope>NUCLEOTIDE SEQUENCE [LARGE SCALE GENOMIC DNA]</scope>
    <source>
        <strain evidence="7 8">NIES-3715</strain>
    </source>
</reference>
<evidence type="ECO:0000256" key="2">
    <source>
        <dbReference type="ARBA" id="ARBA00022730"/>
    </source>
</evidence>
<dbReference type="PANTHER" id="PTHR21349:SF0">
    <property type="entry name" value="LARGE RIBOSOMAL SUBUNIT PROTEIN BL21M"/>
    <property type="match status" value="1"/>
</dbReference>
<evidence type="ECO:0000256" key="4">
    <source>
        <dbReference type="ARBA" id="ARBA00022980"/>
    </source>
</evidence>
<accession>A0AAD3H5K1</accession>
<dbReference type="PANTHER" id="PTHR21349">
    <property type="entry name" value="50S RIBOSOMAL PROTEIN L21"/>
    <property type="match status" value="1"/>
</dbReference>
<proteinExistence type="inferred from homology"/>
<dbReference type="InterPro" id="IPR028909">
    <property type="entry name" value="bL21-like"/>
</dbReference>
<organism evidence="7 8">
    <name type="scientific">Chaetoceros tenuissimus</name>
    <dbReference type="NCBI Taxonomy" id="426638"/>
    <lineage>
        <taxon>Eukaryota</taxon>
        <taxon>Sar</taxon>
        <taxon>Stramenopiles</taxon>
        <taxon>Ochrophyta</taxon>
        <taxon>Bacillariophyta</taxon>
        <taxon>Coscinodiscophyceae</taxon>
        <taxon>Chaetocerotophycidae</taxon>
        <taxon>Chaetocerotales</taxon>
        <taxon>Chaetocerotaceae</taxon>
        <taxon>Chaetoceros</taxon>
    </lineage>
</organism>
<keyword evidence="8" id="KW-1185">Reference proteome</keyword>
<sequence length="252" mass="28010">MISRKLLSGSFVRNVKGCLTAGSSKACTSTSLTTQSRYFGYAAVNHAQEYKEAIDGRHGQQLELAYEEGEKYEHGVFDPFEAYKVDVEDDIIVDDGEESDDEGEEAEPTKYEFNKDGSVKRSKAELVSLKAGAPAGGKFAIIDLNGSQNKVCVDDVVIVNKLRPVEKWAVGSVHTLSGETGELLLMGSQDHTLVGMPFVNGGEVVVMVEEITRDKKVIVFKKKRRKNYRKKNGHKREVTFLRVLDIRFPENS</sequence>
<dbReference type="HAMAP" id="MF_01363">
    <property type="entry name" value="Ribosomal_bL21"/>
    <property type="match status" value="1"/>
</dbReference>
<dbReference type="AlphaFoldDB" id="A0AAD3H5K1"/>
<comment type="caution">
    <text evidence="7">The sequence shown here is derived from an EMBL/GenBank/DDBJ whole genome shotgun (WGS) entry which is preliminary data.</text>
</comment>
<evidence type="ECO:0000256" key="6">
    <source>
        <dbReference type="ARBA" id="ARBA00044129"/>
    </source>
</evidence>
<dbReference type="Pfam" id="PF00829">
    <property type="entry name" value="Ribosomal_L21p"/>
    <property type="match status" value="1"/>
</dbReference>
<name>A0AAD3H5K1_9STRA</name>
<evidence type="ECO:0000256" key="3">
    <source>
        <dbReference type="ARBA" id="ARBA00022884"/>
    </source>
</evidence>